<evidence type="ECO:0000256" key="7">
    <source>
        <dbReference type="ARBA" id="ARBA00023136"/>
    </source>
</evidence>
<proteinExistence type="inferred from homology"/>
<keyword evidence="4 9" id="KW-0812">Transmembrane</keyword>
<evidence type="ECO:0000256" key="5">
    <source>
        <dbReference type="ARBA" id="ARBA00022737"/>
    </source>
</evidence>
<evidence type="ECO:0000256" key="2">
    <source>
        <dbReference type="ARBA" id="ARBA00006175"/>
    </source>
</evidence>
<evidence type="ECO:0000256" key="11">
    <source>
        <dbReference type="SAM" id="Phobius"/>
    </source>
</evidence>
<feature type="compositionally biased region" description="Polar residues" evidence="10">
    <location>
        <begin position="1"/>
        <end position="11"/>
    </location>
</feature>
<dbReference type="Gene3D" id="1.20.1080.10">
    <property type="entry name" value="Glycerol uptake facilitator protein"/>
    <property type="match status" value="1"/>
</dbReference>
<dbReference type="PANTHER" id="PTHR19139">
    <property type="entry name" value="AQUAPORIN TRANSPORTER"/>
    <property type="match status" value="1"/>
</dbReference>
<dbReference type="HOGENOM" id="CLU_020019_1_4_1"/>
<protein>
    <recommendedName>
        <fullName evidence="14">Aquaporin</fullName>
    </recommendedName>
</protein>
<comment type="similarity">
    <text evidence="2 9">Belongs to the MIP/aquaporin (TC 1.A.8) family.</text>
</comment>
<feature type="transmembrane region" description="Helical" evidence="11">
    <location>
        <begin position="54"/>
        <end position="79"/>
    </location>
</feature>
<evidence type="ECO:0000313" key="12">
    <source>
        <dbReference type="EMBL" id="KIW41886.1"/>
    </source>
</evidence>
<dbReference type="PANTHER" id="PTHR19139:SF199">
    <property type="entry name" value="MIP17260P"/>
    <property type="match status" value="1"/>
</dbReference>
<dbReference type="EMBL" id="KN847336">
    <property type="protein sequence ID" value="KIW41886.1"/>
    <property type="molecule type" value="Genomic_DNA"/>
</dbReference>
<dbReference type="RefSeq" id="XP_016262102.1">
    <property type="nucleotide sequence ID" value="XM_016406498.1"/>
</dbReference>
<accession>A0A0D2APK6</accession>
<evidence type="ECO:0000256" key="9">
    <source>
        <dbReference type="RuleBase" id="RU000477"/>
    </source>
</evidence>
<keyword evidence="3 9" id="KW-0813">Transport</keyword>
<comment type="catalytic activity">
    <reaction evidence="8">
        <text>H2O(in) = H2O(out)</text>
        <dbReference type="Rhea" id="RHEA:29667"/>
        <dbReference type="ChEBI" id="CHEBI:15377"/>
    </reaction>
</comment>
<feature type="transmembrane region" description="Helical" evidence="11">
    <location>
        <begin position="174"/>
        <end position="197"/>
    </location>
</feature>
<gene>
    <name evidence="12" type="ORF">PV06_05486</name>
</gene>
<dbReference type="InterPro" id="IPR023271">
    <property type="entry name" value="Aquaporin-like"/>
</dbReference>
<keyword evidence="5" id="KW-0677">Repeat</keyword>
<comment type="subcellular location">
    <subcellularLocation>
        <location evidence="1">Membrane</location>
        <topology evidence="1">Multi-pass membrane protein</topology>
    </subcellularLocation>
</comment>
<feature type="transmembrane region" description="Helical" evidence="11">
    <location>
        <begin position="246"/>
        <end position="266"/>
    </location>
</feature>
<keyword evidence="7 11" id="KW-0472">Membrane</keyword>
<name>A0A0D2APK6_9EURO</name>
<feature type="region of interest" description="Disordered" evidence="10">
    <location>
        <begin position="1"/>
        <end position="43"/>
    </location>
</feature>
<evidence type="ECO:0008006" key="14">
    <source>
        <dbReference type="Google" id="ProtNLM"/>
    </source>
</evidence>
<feature type="compositionally biased region" description="Basic and acidic residues" evidence="10">
    <location>
        <begin position="284"/>
        <end position="298"/>
    </location>
</feature>
<feature type="transmembrane region" description="Helical" evidence="11">
    <location>
        <begin position="204"/>
        <end position="226"/>
    </location>
</feature>
<feature type="transmembrane region" description="Helical" evidence="11">
    <location>
        <begin position="91"/>
        <end position="112"/>
    </location>
</feature>
<dbReference type="STRING" id="215243.A0A0D2APK6"/>
<keyword evidence="13" id="KW-1185">Reference proteome</keyword>
<evidence type="ECO:0000256" key="10">
    <source>
        <dbReference type="SAM" id="MobiDB-lite"/>
    </source>
</evidence>
<evidence type="ECO:0000313" key="13">
    <source>
        <dbReference type="Proteomes" id="UP000053342"/>
    </source>
</evidence>
<dbReference type="FunFam" id="1.20.1080.10:FF:000014">
    <property type="entry name" value="Aquaporin 1"/>
    <property type="match status" value="1"/>
</dbReference>
<evidence type="ECO:0000256" key="1">
    <source>
        <dbReference type="ARBA" id="ARBA00004141"/>
    </source>
</evidence>
<dbReference type="VEuPathDB" id="FungiDB:PV06_05486"/>
<evidence type="ECO:0000256" key="8">
    <source>
        <dbReference type="ARBA" id="ARBA00034651"/>
    </source>
</evidence>
<dbReference type="SUPFAM" id="SSF81338">
    <property type="entry name" value="Aquaporin-like"/>
    <property type="match status" value="1"/>
</dbReference>
<dbReference type="PRINTS" id="PR00783">
    <property type="entry name" value="MINTRINSICP"/>
</dbReference>
<feature type="transmembrane region" description="Helical" evidence="11">
    <location>
        <begin position="133"/>
        <end position="154"/>
    </location>
</feature>
<dbReference type="AlphaFoldDB" id="A0A0D2APK6"/>
<dbReference type="GO" id="GO:0005886">
    <property type="term" value="C:plasma membrane"/>
    <property type="evidence" value="ECO:0007669"/>
    <property type="project" value="TreeGrafter"/>
</dbReference>
<dbReference type="InterPro" id="IPR000425">
    <property type="entry name" value="MIP"/>
</dbReference>
<organism evidence="12 13">
    <name type="scientific">Exophiala oligosperma</name>
    <dbReference type="NCBI Taxonomy" id="215243"/>
    <lineage>
        <taxon>Eukaryota</taxon>
        <taxon>Fungi</taxon>
        <taxon>Dikarya</taxon>
        <taxon>Ascomycota</taxon>
        <taxon>Pezizomycotina</taxon>
        <taxon>Eurotiomycetes</taxon>
        <taxon>Chaetothyriomycetidae</taxon>
        <taxon>Chaetothyriales</taxon>
        <taxon>Herpotrichiellaceae</taxon>
        <taxon>Exophiala</taxon>
    </lineage>
</organism>
<dbReference type="InterPro" id="IPR034294">
    <property type="entry name" value="Aquaporin_transptr"/>
</dbReference>
<dbReference type="Pfam" id="PF00230">
    <property type="entry name" value="MIP"/>
    <property type="match status" value="1"/>
</dbReference>
<sequence length="304" mass="33389">MPRNFPPTSLQRHGVRRPSEPTARDRHVRHHHPFAGDEQPLNENSKWQRTRHHMIAMCGEFVGTLLFLWFSFAIAQTAASTGGVAGTSSEFVLTSLGFGFSLLVTVWAFYRISGGLFNPAVTLAMVMTGNLPWFRGLLLLPAQLLGGIVAAALVRCMFPGELAVNTTLSNGTSRAQGVFIEMFLTSLLVFTILMLAAEKHYATFMAPVGIGLALFVAMMAGVHWTGASLNPARSFGPAVATPYFPGYHYIYWFGPIMGALLAGGYYKFVKYFNYEESNPGQDALDEREKQREGERVESHSSAGV</sequence>
<evidence type="ECO:0000256" key="3">
    <source>
        <dbReference type="ARBA" id="ARBA00022448"/>
    </source>
</evidence>
<dbReference type="Proteomes" id="UP000053342">
    <property type="component" value="Unassembled WGS sequence"/>
</dbReference>
<reference evidence="12 13" key="1">
    <citation type="submission" date="2015-01" db="EMBL/GenBank/DDBJ databases">
        <title>The Genome Sequence of Exophiala oligosperma CBS72588.</title>
        <authorList>
            <consortium name="The Broad Institute Genomics Platform"/>
            <person name="Cuomo C."/>
            <person name="de Hoog S."/>
            <person name="Gorbushina A."/>
            <person name="Stielow B."/>
            <person name="Teixiera M."/>
            <person name="Abouelleil A."/>
            <person name="Chapman S.B."/>
            <person name="Priest M."/>
            <person name="Young S.K."/>
            <person name="Wortman J."/>
            <person name="Nusbaum C."/>
            <person name="Birren B."/>
        </authorList>
    </citation>
    <scope>NUCLEOTIDE SEQUENCE [LARGE SCALE GENOMIC DNA]</scope>
    <source>
        <strain evidence="12 13">CBS 72588</strain>
    </source>
</reference>
<keyword evidence="6 11" id="KW-1133">Transmembrane helix</keyword>
<feature type="region of interest" description="Disordered" evidence="10">
    <location>
        <begin position="278"/>
        <end position="304"/>
    </location>
</feature>
<dbReference type="GeneID" id="27357560"/>
<dbReference type="OrthoDB" id="3222at2759"/>
<evidence type="ECO:0000256" key="6">
    <source>
        <dbReference type="ARBA" id="ARBA00022989"/>
    </source>
</evidence>
<evidence type="ECO:0000256" key="4">
    <source>
        <dbReference type="ARBA" id="ARBA00022692"/>
    </source>
</evidence>
<dbReference type="GO" id="GO:0015250">
    <property type="term" value="F:water channel activity"/>
    <property type="evidence" value="ECO:0007669"/>
    <property type="project" value="TreeGrafter"/>
</dbReference>